<sequence length="220" mass="25306">MTVMILETSKLLAEANRAQHSLRDMGHELYDLAEKLGIVSFNATLVLRTVMMKRNEETNKNEPCSVPPDVPVEIRTISNHRGGHFDGPSVYRRDGQPGVAFYSKEKKDMPVDKFLVDAADAKGIIMAEIDRYTRRLIVDDLLEKSIPVDASLYIATRSAMYTFRHQIYWLVRSDASEPDKYRVFIHDRIFRKDADPDAMLRITRADLMKGPEHLYNLIYS</sequence>
<comment type="caution">
    <text evidence="1">The sequence shown here is derived from an EMBL/GenBank/DDBJ whole genome shotgun (WGS) entry which is preliminary data.</text>
</comment>
<reference evidence="1 2" key="1">
    <citation type="submission" date="2020-08" db="EMBL/GenBank/DDBJ databases">
        <title>Oceanospirillum sp. nov. isolated from marine sediment.</title>
        <authorList>
            <person name="Ji X."/>
        </authorList>
    </citation>
    <scope>NUCLEOTIDE SEQUENCE [LARGE SCALE GENOMIC DNA]</scope>
    <source>
        <strain evidence="1 2">D5</strain>
    </source>
</reference>
<dbReference type="EMBL" id="JACJFM010000032">
    <property type="protein sequence ID" value="MBB1488656.1"/>
    <property type="molecule type" value="Genomic_DNA"/>
</dbReference>
<dbReference type="AlphaFoldDB" id="A0A839IX36"/>
<name>A0A839IX36_9GAMM</name>
<protein>
    <submittedName>
        <fullName evidence="1">Uncharacterized protein</fullName>
    </submittedName>
</protein>
<organism evidence="1 2">
    <name type="scientific">Oceanospirillum sediminis</name>
    <dbReference type="NCBI Taxonomy" id="2760088"/>
    <lineage>
        <taxon>Bacteria</taxon>
        <taxon>Pseudomonadati</taxon>
        <taxon>Pseudomonadota</taxon>
        <taxon>Gammaproteobacteria</taxon>
        <taxon>Oceanospirillales</taxon>
        <taxon>Oceanospirillaceae</taxon>
        <taxon>Oceanospirillum</taxon>
    </lineage>
</organism>
<proteinExistence type="predicted"/>
<evidence type="ECO:0000313" key="1">
    <source>
        <dbReference type="EMBL" id="MBB1488656.1"/>
    </source>
</evidence>
<gene>
    <name evidence="1" type="ORF">H4O21_18780</name>
</gene>
<keyword evidence="2" id="KW-1185">Reference proteome</keyword>
<dbReference type="RefSeq" id="WP_220495740.1">
    <property type="nucleotide sequence ID" value="NZ_JACJFM010000032.1"/>
</dbReference>
<dbReference type="Proteomes" id="UP000565262">
    <property type="component" value="Unassembled WGS sequence"/>
</dbReference>
<accession>A0A839IX36</accession>
<evidence type="ECO:0000313" key="2">
    <source>
        <dbReference type="Proteomes" id="UP000565262"/>
    </source>
</evidence>